<dbReference type="GO" id="GO:0035539">
    <property type="term" value="F:8-oxo-7,8-dihydrodeoxyguanosine triphosphate pyrophosphatase activity"/>
    <property type="evidence" value="ECO:0007669"/>
    <property type="project" value="UniProtKB-EC"/>
</dbReference>
<evidence type="ECO:0000256" key="7">
    <source>
        <dbReference type="ARBA" id="ARBA00022801"/>
    </source>
</evidence>
<evidence type="ECO:0000256" key="6">
    <source>
        <dbReference type="ARBA" id="ARBA00022763"/>
    </source>
</evidence>
<dbReference type="EMBL" id="JABAFG010000017">
    <property type="protein sequence ID" value="NME28986.1"/>
    <property type="molecule type" value="Genomic_DNA"/>
</dbReference>
<evidence type="ECO:0000256" key="5">
    <source>
        <dbReference type="ARBA" id="ARBA00022723"/>
    </source>
</evidence>
<dbReference type="PRINTS" id="PR00502">
    <property type="entry name" value="NUDIXFAMILY"/>
</dbReference>
<evidence type="ECO:0000256" key="4">
    <source>
        <dbReference type="ARBA" id="ARBA00022705"/>
    </source>
</evidence>
<evidence type="ECO:0000256" key="8">
    <source>
        <dbReference type="ARBA" id="ARBA00022842"/>
    </source>
</evidence>
<keyword evidence="9" id="KW-0234">DNA repair</keyword>
<dbReference type="GO" id="GO:0006260">
    <property type="term" value="P:DNA replication"/>
    <property type="evidence" value="ECO:0007669"/>
    <property type="project" value="UniProtKB-KW"/>
</dbReference>
<dbReference type="AlphaFoldDB" id="A0A848C081"/>
<reference evidence="14 15" key="1">
    <citation type="submission" date="2020-04" db="EMBL/GenBank/DDBJ databases">
        <authorList>
            <person name="Hitch T.C.A."/>
            <person name="Wylensek D."/>
            <person name="Clavel T."/>
        </authorList>
    </citation>
    <scope>NUCLEOTIDE SEQUENCE [LARGE SCALE GENOMIC DNA]</scope>
    <source>
        <strain evidence="14 15">Oil-RF-744-FAT-WT-6-1</strain>
    </source>
</reference>
<evidence type="ECO:0000256" key="10">
    <source>
        <dbReference type="ARBA" id="ARBA00035861"/>
    </source>
</evidence>
<gene>
    <name evidence="14" type="ORF">HF872_10200</name>
</gene>
<dbReference type="GO" id="GO:0008413">
    <property type="term" value="F:8-oxo-7,8-dihydroguanosine triphosphate pyrophosphatase activity"/>
    <property type="evidence" value="ECO:0007669"/>
    <property type="project" value="TreeGrafter"/>
</dbReference>
<dbReference type="PROSITE" id="PS00893">
    <property type="entry name" value="NUDIX_BOX"/>
    <property type="match status" value="1"/>
</dbReference>
<dbReference type="EC" id="3.6.1.55" evidence="11"/>
<evidence type="ECO:0000256" key="3">
    <source>
        <dbReference type="ARBA" id="ARBA00022457"/>
    </source>
</evidence>
<dbReference type="GO" id="GO:0046872">
    <property type="term" value="F:metal ion binding"/>
    <property type="evidence" value="ECO:0007669"/>
    <property type="project" value="UniProtKB-KW"/>
</dbReference>
<accession>A0A848C081</accession>
<name>A0A848C081_9FIRM</name>
<comment type="cofactor">
    <cofactor evidence="1">
        <name>Mg(2+)</name>
        <dbReference type="ChEBI" id="CHEBI:18420"/>
    </cofactor>
</comment>
<dbReference type="GO" id="GO:0006281">
    <property type="term" value="P:DNA repair"/>
    <property type="evidence" value="ECO:0007669"/>
    <property type="project" value="UniProtKB-KW"/>
</dbReference>
<dbReference type="InterPro" id="IPR015797">
    <property type="entry name" value="NUDIX_hydrolase-like_dom_sf"/>
</dbReference>
<keyword evidence="3" id="KW-0515">Mutator protein</keyword>
<dbReference type="Proteomes" id="UP000591071">
    <property type="component" value="Unassembled WGS sequence"/>
</dbReference>
<dbReference type="InterPro" id="IPR020476">
    <property type="entry name" value="Nudix_hydrolase"/>
</dbReference>
<keyword evidence="5" id="KW-0479">Metal-binding</keyword>
<dbReference type="SUPFAM" id="SSF55811">
    <property type="entry name" value="Nudix"/>
    <property type="match status" value="1"/>
</dbReference>
<dbReference type="PANTHER" id="PTHR47707">
    <property type="entry name" value="8-OXO-DGTP DIPHOSPHATASE"/>
    <property type="match status" value="1"/>
</dbReference>
<dbReference type="Pfam" id="PF00293">
    <property type="entry name" value="NUDIX"/>
    <property type="match status" value="1"/>
</dbReference>
<sequence length="136" mass="15658">MKQLEVVAAILTYNGNILCMQRGKGKYPYVSFKYEFPGGKIEPGESRHAALERELREEMNIHTTIKESDLYMTVHHQYPDFAITMHAFYCPLSSPEFIRKEHIASCWLPPQELPSLDWAAADQPIMEKLVSESKPD</sequence>
<dbReference type="Gene3D" id="3.90.79.10">
    <property type="entry name" value="Nucleoside Triphosphate Pyrophosphohydrolase"/>
    <property type="match status" value="1"/>
</dbReference>
<evidence type="ECO:0000313" key="15">
    <source>
        <dbReference type="Proteomes" id="UP000591071"/>
    </source>
</evidence>
<dbReference type="CDD" id="cd03425">
    <property type="entry name" value="NUDIX_MutT_NudA_like"/>
    <property type="match status" value="1"/>
</dbReference>
<comment type="similarity">
    <text evidence="2 12">Belongs to the Nudix hydrolase family.</text>
</comment>
<dbReference type="RefSeq" id="WP_170087890.1">
    <property type="nucleotide sequence ID" value="NZ_JABAFG010000017.1"/>
</dbReference>
<protein>
    <recommendedName>
        <fullName evidence="11">8-oxo-dGTP diphosphatase</fullName>
        <ecNumber evidence="11">3.6.1.55</ecNumber>
    </recommendedName>
</protein>
<dbReference type="PANTHER" id="PTHR47707:SF1">
    <property type="entry name" value="NUDIX HYDROLASE FAMILY PROTEIN"/>
    <property type="match status" value="1"/>
</dbReference>
<evidence type="ECO:0000256" key="1">
    <source>
        <dbReference type="ARBA" id="ARBA00001946"/>
    </source>
</evidence>
<keyword evidence="4" id="KW-0235">DNA replication</keyword>
<comment type="caution">
    <text evidence="14">The sequence shown here is derived from an EMBL/GenBank/DDBJ whole genome shotgun (WGS) entry which is preliminary data.</text>
</comment>
<organism evidence="14 15">
    <name type="scientific">Megasphaera hexanoica</name>
    <dbReference type="NCBI Taxonomy" id="1675036"/>
    <lineage>
        <taxon>Bacteria</taxon>
        <taxon>Bacillati</taxon>
        <taxon>Bacillota</taxon>
        <taxon>Negativicutes</taxon>
        <taxon>Veillonellales</taxon>
        <taxon>Veillonellaceae</taxon>
        <taxon>Megasphaera</taxon>
    </lineage>
</organism>
<keyword evidence="6" id="KW-0227">DNA damage</keyword>
<evidence type="ECO:0000313" key="14">
    <source>
        <dbReference type="EMBL" id="NME28986.1"/>
    </source>
</evidence>
<proteinExistence type="inferred from homology"/>
<comment type="catalytic activity">
    <reaction evidence="10">
        <text>8-oxo-dGTP + H2O = 8-oxo-dGMP + diphosphate + H(+)</text>
        <dbReference type="Rhea" id="RHEA:31575"/>
        <dbReference type="ChEBI" id="CHEBI:15377"/>
        <dbReference type="ChEBI" id="CHEBI:15378"/>
        <dbReference type="ChEBI" id="CHEBI:33019"/>
        <dbReference type="ChEBI" id="CHEBI:63224"/>
        <dbReference type="ChEBI" id="CHEBI:77896"/>
        <dbReference type="EC" id="3.6.1.55"/>
    </reaction>
</comment>
<dbReference type="GO" id="GO:0044715">
    <property type="term" value="F:8-oxo-dGDP phosphatase activity"/>
    <property type="evidence" value="ECO:0007669"/>
    <property type="project" value="TreeGrafter"/>
</dbReference>
<keyword evidence="8" id="KW-0460">Magnesium</keyword>
<dbReference type="InterPro" id="IPR047127">
    <property type="entry name" value="MutT-like"/>
</dbReference>
<dbReference type="PROSITE" id="PS51462">
    <property type="entry name" value="NUDIX"/>
    <property type="match status" value="1"/>
</dbReference>
<evidence type="ECO:0000256" key="2">
    <source>
        <dbReference type="ARBA" id="ARBA00005582"/>
    </source>
</evidence>
<evidence type="ECO:0000256" key="11">
    <source>
        <dbReference type="ARBA" id="ARBA00038905"/>
    </source>
</evidence>
<evidence type="ECO:0000256" key="12">
    <source>
        <dbReference type="RuleBase" id="RU003476"/>
    </source>
</evidence>
<evidence type="ECO:0000256" key="9">
    <source>
        <dbReference type="ARBA" id="ARBA00023204"/>
    </source>
</evidence>
<dbReference type="InterPro" id="IPR020084">
    <property type="entry name" value="NUDIX_hydrolase_CS"/>
</dbReference>
<dbReference type="InterPro" id="IPR000086">
    <property type="entry name" value="NUDIX_hydrolase_dom"/>
</dbReference>
<evidence type="ECO:0000259" key="13">
    <source>
        <dbReference type="PROSITE" id="PS51462"/>
    </source>
</evidence>
<feature type="domain" description="Nudix hydrolase" evidence="13">
    <location>
        <begin position="1"/>
        <end position="131"/>
    </location>
</feature>
<dbReference type="GO" id="GO:0044716">
    <property type="term" value="F:8-oxo-GDP phosphatase activity"/>
    <property type="evidence" value="ECO:0007669"/>
    <property type="project" value="TreeGrafter"/>
</dbReference>
<keyword evidence="7 12" id="KW-0378">Hydrolase</keyword>